<feature type="transmembrane region" description="Helical" evidence="1">
    <location>
        <begin position="55"/>
        <end position="88"/>
    </location>
</feature>
<dbReference type="PANTHER" id="PTHR41324:SF1">
    <property type="entry name" value="DUF2232 DOMAIN-CONTAINING PROTEIN"/>
    <property type="match status" value="1"/>
</dbReference>
<dbReference type="STRING" id="1637975.AN957_26350"/>
<gene>
    <name evidence="2" type="ORF">AN957_26350</name>
</gene>
<keyword evidence="1" id="KW-1133">Transmembrane helix</keyword>
<reference evidence="2 3" key="1">
    <citation type="submission" date="2015-09" db="EMBL/GenBank/DDBJ databases">
        <title>Genome sequencing project for genomic taxonomy and phylogenomics of Bacillus-like bacteria.</title>
        <authorList>
            <person name="Liu B."/>
            <person name="Wang J."/>
            <person name="Zhu Y."/>
            <person name="Liu G."/>
            <person name="Chen Q."/>
            <person name="Chen Z."/>
            <person name="Lan J."/>
            <person name="Che J."/>
            <person name="Ge C."/>
            <person name="Shi H."/>
            <person name="Pan Z."/>
            <person name="Liu X."/>
        </authorList>
    </citation>
    <scope>NUCLEOTIDE SEQUENCE [LARGE SCALE GENOMIC DNA]</scope>
    <source>
        <strain evidence="2 3">FJAT-18043</strain>
    </source>
</reference>
<feature type="transmembrane region" description="Helical" evidence="1">
    <location>
        <begin position="216"/>
        <end position="232"/>
    </location>
</feature>
<dbReference type="EMBL" id="LJIX01000006">
    <property type="protein sequence ID" value="KQL21726.1"/>
    <property type="molecule type" value="Genomic_DNA"/>
</dbReference>
<keyword evidence="1" id="KW-0812">Transmembrane</keyword>
<feature type="transmembrane region" description="Helical" evidence="1">
    <location>
        <begin position="12"/>
        <end position="43"/>
    </location>
</feature>
<dbReference type="PATRIC" id="fig|1637975.4.peg.5327"/>
<dbReference type="PANTHER" id="PTHR41324">
    <property type="entry name" value="MEMBRANE PROTEIN-RELATED"/>
    <property type="match status" value="1"/>
</dbReference>
<evidence type="ECO:0000313" key="2">
    <source>
        <dbReference type="EMBL" id="KQL21726.1"/>
    </source>
</evidence>
<dbReference type="AlphaFoldDB" id="A0A0Q3QVA2"/>
<evidence type="ECO:0008006" key="4">
    <source>
        <dbReference type="Google" id="ProtNLM"/>
    </source>
</evidence>
<dbReference type="RefSeq" id="WP_053478321.1">
    <property type="nucleotide sequence ID" value="NZ_CP041305.1"/>
</dbReference>
<proteinExistence type="predicted"/>
<dbReference type="InterPro" id="IPR018710">
    <property type="entry name" value="DUF2232"/>
</dbReference>
<feature type="transmembrane region" description="Helical" evidence="1">
    <location>
        <begin position="238"/>
        <end position="265"/>
    </location>
</feature>
<evidence type="ECO:0000313" key="3">
    <source>
        <dbReference type="Proteomes" id="UP000050996"/>
    </source>
</evidence>
<organism evidence="2 3">
    <name type="scientific">Cytobacillus solani</name>
    <dbReference type="NCBI Taxonomy" id="1637975"/>
    <lineage>
        <taxon>Bacteria</taxon>
        <taxon>Bacillati</taxon>
        <taxon>Bacillota</taxon>
        <taxon>Bacilli</taxon>
        <taxon>Bacillales</taxon>
        <taxon>Bacillaceae</taxon>
        <taxon>Cytobacillus</taxon>
    </lineage>
</organism>
<accession>A0A0Q3QVA2</accession>
<feature type="transmembrane region" description="Helical" evidence="1">
    <location>
        <begin position="277"/>
        <end position="299"/>
    </location>
</feature>
<name>A0A0Q3QVA2_9BACI</name>
<feature type="transmembrane region" description="Helical" evidence="1">
    <location>
        <begin position="175"/>
        <end position="195"/>
    </location>
</feature>
<keyword evidence="3" id="KW-1185">Reference proteome</keyword>
<sequence>MRNAHKLTEGALCLAVFAVLILMTIYIPVLGIVTNLFLAVPFILFAAKNTRIHSLVFLIAAIILSILVGTILSIPLTLSYGLAGLVIGDFIQGKKSRMSTFVAATLVFLITLLVQYGASVVFFKLNLIEEFIQVMKESIDQSVAIVEALGQKVDGTVLDNFDAFIKMIETLTPSLFVMTSIVAVLLIESVSLPIVKRFGVIPQERPPLRELTLPKSILWYYLVIMLASLILKPEEGDYWYLALANLSFILQLCMVIQGLAFLFYICHMKGISKAVPIIAAVFTFFPPILLPIVRILGIIDLGFELRKRLENKN</sequence>
<protein>
    <recommendedName>
        <fullName evidence="4">DUF2232 domain-containing protein</fullName>
    </recommendedName>
</protein>
<dbReference type="Pfam" id="PF09991">
    <property type="entry name" value="DUF2232"/>
    <property type="match status" value="1"/>
</dbReference>
<keyword evidence="1" id="KW-0472">Membrane</keyword>
<evidence type="ECO:0000256" key="1">
    <source>
        <dbReference type="SAM" id="Phobius"/>
    </source>
</evidence>
<comment type="caution">
    <text evidence="2">The sequence shown here is derived from an EMBL/GenBank/DDBJ whole genome shotgun (WGS) entry which is preliminary data.</text>
</comment>
<feature type="transmembrane region" description="Helical" evidence="1">
    <location>
        <begin position="100"/>
        <end position="123"/>
    </location>
</feature>
<dbReference type="Proteomes" id="UP000050996">
    <property type="component" value="Unassembled WGS sequence"/>
</dbReference>